<dbReference type="Proteomes" id="UP000053647">
    <property type="component" value="Unassembled WGS sequence"/>
</dbReference>
<feature type="compositionally biased region" description="Gly residues" evidence="1">
    <location>
        <begin position="134"/>
        <end position="145"/>
    </location>
</feature>
<proteinExistence type="predicted"/>
<keyword evidence="3" id="KW-1185">Reference proteome</keyword>
<sequence>MNTLGLYSFTPTTTWLLDNGVASSPALVAQGLTLPDSRILNGTAGIGLTLAGIASVAPHLRRSMLDNIRSGSGNLAQKDGTRPSTGHRGITLVAHPSANPQDQTDGSPRQVDIRQELHPDAARPHLLPTSLSGRCGGGLVKGGRK</sequence>
<reference evidence="3" key="2">
    <citation type="submission" date="2015-01" db="EMBL/GenBank/DDBJ databases">
        <title>Evolutionary Origins and Diversification of the Mycorrhizal Mutualists.</title>
        <authorList>
            <consortium name="DOE Joint Genome Institute"/>
            <consortium name="Mycorrhizal Genomics Consortium"/>
            <person name="Kohler A."/>
            <person name="Kuo A."/>
            <person name="Nagy L.G."/>
            <person name="Floudas D."/>
            <person name="Copeland A."/>
            <person name="Barry K.W."/>
            <person name="Cichocki N."/>
            <person name="Veneault-Fourrey C."/>
            <person name="LaButti K."/>
            <person name="Lindquist E.A."/>
            <person name="Lipzen A."/>
            <person name="Lundell T."/>
            <person name="Morin E."/>
            <person name="Murat C."/>
            <person name="Riley R."/>
            <person name="Ohm R."/>
            <person name="Sun H."/>
            <person name="Tunlid A."/>
            <person name="Henrissat B."/>
            <person name="Grigoriev I.V."/>
            <person name="Hibbett D.S."/>
            <person name="Martin F."/>
        </authorList>
    </citation>
    <scope>NUCLEOTIDE SEQUENCE [LARGE SCALE GENOMIC DNA]</scope>
    <source>
        <strain evidence="3">ATCC 200175</strain>
    </source>
</reference>
<dbReference type="EMBL" id="KN820365">
    <property type="protein sequence ID" value="KIJ06357.1"/>
    <property type="molecule type" value="Genomic_DNA"/>
</dbReference>
<dbReference type="OrthoDB" id="2686772at2759"/>
<dbReference type="AlphaFoldDB" id="A0A0C9TDR3"/>
<reference evidence="2 3" key="1">
    <citation type="submission" date="2014-06" db="EMBL/GenBank/DDBJ databases">
        <authorList>
            <consortium name="DOE Joint Genome Institute"/>
            <person name="Kuo A."/>
            <person name="Kohler A."/>
            <person name="Nagy L.G."/>
            <person name="Floudas D."/>
            <person name="Copeland A."/>
            <person name="Barry K.W."/>
            <person name="Cichocki N."/>
            <person name="Veneault-Fourrey C."/>
            <person name="LaButti K."/>
            <person name="Lindquist E.A."/>
            <person name="Lipzen A."/>
            <person name="Lundell T."/>
            <person name="Morin E."/>
            <person name="Murat C."/>
            <person name="Sun H."/>
            <person name="Tunlid A."/>
            <person name="Henrissat B."/>
            <person name="Grigoriev I.V."/>
            <person name="Hibbett D.S."/>
            <person name="Martin F."/>
            <person name="Nordberg H.P."/>
            <person name="Cantor M.N."/>
            <person name="Hua S.X."/>
        </authorList>
    </citation>
    <scope>NUCLEOTIDE SEQUENCE [LARGE SCALE GENOMIC DNA]</scope>
    <source>
        <strain evidence="2 3">ATCC 200175</strain>
    </source>
</reference>
<feature type="compositionally biased region" description="Polar residues" evidence="1">
    <location>
        <begin position="98"/>
        <end position="107"/>
    </location>
</feature>
<evidence type="ECO:0000313" key="3">
    <source>
        <dbReference type="Proteomes" id="UP000053647"/>
    </source>
</evidence>
<name>A0A0C9TDR3_PAXIN</name>
<organism evidence="2 3">
    <name type="scientific">Paxillus involutus ATCC 200175</name>
    <dbReference type="NCBI Taxonomy" id="664439"/>
    <lineage>
        <taxon>Eukaryota</taxon>
        <taxon>Fungi</taxon>
        <taxon>Dikarya</taxon>
        <taxon>Basidiomycota</taxon>
        <taxon>Agaricomycotina</taxon>
        <taxon>Agaricomycetes</taxon>
        <taxon>Agaricomycetidae</taxon>
        <taxon>Boletales</taxon>
        <taxon>Paxilineae</taxon>
        <taxon>Paxillaceae</taxon>
        <taxon>Paxillus</taxon>
    </lineage>
</organism>
<accession>A0A0C9TDR3</accession>
<gene>
    <name evidence="2" type="ORF">PAXINDRAFT_20449</name>
</gene>
<feature type="region of interest" description="Disordered" evidence="1">
    <location>
        <begin position="69"/>
        <end position="145"/>
    </location>
</feature>
<feature type="compositionally biased region" description="Basic and acidic residues" evidence="1">
    <location>
        <begin position="111"/>
        <end position="123"/>
    </location>
</feature>
<evidence type="ECO:0000256" key="1">
    <source>
        <dbReference type="SAM" id="MobiDB-lite"/>
    </source>
</evidence>
<dbReference type="HOGENOM" id="CLU_1787422_0_0_1"/>
<evidence type="ECO:0000313" key="2">
    <source>
        <dbReference type="EMBL" id="KIJ06357.1"/>
    </source>
</evidence>
<protein>
    <submittedName>
        <fullName evidence="2">Uncharacterized protein</fullName>
    </submittedName>
</protein>